<evidence type="ECO:0000256" key="4">
    <source>
        <dbReference type="ARBA" id="ARBA00048098"/>
    </source>
</evidence>
<reference evidence="6 7" key="1">
    <citation type="submission" date="2024-03" db="EMBL/GenBank/DDBJ databases">
        <title>The genome assembly and annotation of the cricket Gryllus longicercus Weissman &amp; Gray.</title>
        <authorList>
            <person name="Szrajer S."/>
            <person name="Gray D."/>
            <person name="Ylla G."/>
        </authorList>
    </citation>
    <scope>NUCLEOTIDE SEQUENCE [LARGE SCALE GENOMIC DNA]</scope>
    <source>
        <strain evidence="6">DAG 2021-001</strain>
        <tissue evidence="6">Whole body minus gut</tissue>
    </source>
</reference>
<protein>
    <recommendedName>
        <fullName evidence="2">small monomeric GTPase</fullName>
        <ecNumber evidence="2">3.6.5.2</ecNumber>
    </recommendedName>
</protein>
<dbReference type="InterPro" id="IPR051065">
    <property type="entry name" value="Ras-related_GTPase"/>
</dbReference>
<dbReference type="SUPFAM" id="SSF52540">
    <property type="entry name" value="P-loop containing nucleoside triphosphate hydrolases"/>
    <property type="match status" value="1"/>
</dbReference>
<feature type="compositionally biased region" description="Gly residues" evidence="5">
    <location>
        <begin position="102"/>
        <end position="118"/>
    </location>
</feature>
<proteinExistence type="inferred from homology"/>
<dbReference type="InterPro" id="IPR001806">
    <property type="entry name" value="Small_GTPase"/>
</dbReference>
<feature type="region of interest" description="Disordered" evidence="5">
    <location>
        <begin position="102"/>
        <end position="133"/>
    </location>
</feature>
<sequence>MYAVTDQCSFDECARLRFLISHARRRHRPRLKDACSDAPVLLLGNKSEAPAPERMVTAAEGRRRARELACAAFLEVSVRENAEAGAAVFALVARLWRSGASGGGSGGGGAAGASGSGGARLQRSSSDLPPESATAAALAGTFRARAGTDGQLQLAARRAAPAAAAAASAASQPQPPPRRRMSMSMRGSPPGF</sequence>
<accession>A0AAN9V567</accession>
<dbReference type="GO" id="GO:0003925">
    <property type="term" value="F:G protein activity"/>
    <property type="evidence" value="ECO:0007669"/>
    <property type="project" value="UniProtKB-EC"/>
</dbReference>
<name>A0AAN9V567_9ORTH</name>
<dbReference type="Pfam" id="PF00071">
    <property type="entry name" value="Ras"/>
    <property type="match status" value="1"/>
</dbReference>
<keyword evidence="7" id="KW-1185">Reference proteome</keyword>
<comment type="caution">
    <text evidence="6">The sequence shown here is derived from an EMBL/GenBank/DDBJ whole genome shotgun (WGS) entry which is preliminary data.</text>
</comment>
<organism evidence="6 7">
    <name type="scientific">Gryllus longicercus</name>
    <dbReference type="NCBI Taxonomy" id="2509291"/>
    <lineage>
        <taxon>Eukaryota</taxon>
        <taxon>Metazoa</taxon>
        <taxon>Ecdysozoa</taxon>
        <taxon>Arthropoda</taxon>
        <taxon>Hexapoda</taxon>
        <taxon>Insecta</taxon>
        <taxon>Pterygota</taxon>
        <taxon>Neoptera</taxon>
        <taxon>Polyneoptera</taxon>
        <taxon>Orthoptera</taxon>
        <taxon>Ensifera</taxon>
        <taxon>Gryllidea</taxon>
        <taxon>Grylloidea</taxon>
        <taxon>Gryllidae</taxon>
        <taxon>Gryllinae</taxon>
        <taxon>Gryllus</taxon>
    </lineage>
</organism>
<evidence type="ECO:0000256" key="1">
    <source>
        <dbReference type="ARBA" id="ARBA00008344"/>
    </source>
</evidence>
<dbReference type="PROSITE" id="PS51419">
    <property type="entry name" value="RAB"/>
    <property type="match status" value="1"/>
</dbReference>
<feature type="compositionally biased region" description="Low complexity" evidence="5">
    <location>
        <begin position="182"/>
        <end position="192"/>
    </location>
</feature>
<feature type="region of interest" description="Disordered" evidence="5">
    <location>
        <begin position="163"/>
        <end position="192"/>
    </location>
</feature>
<evidence type="ECO:0000256" key="5">
    <source>
        <dbReference type="SAM" id="MobiDB-lite"/>
    </source>
</evidence>
<dbReference type="InterPro" id="IPR027417">
    <property type="entry name" value="P-loop_NTPase"/>
</dbReference>
<evidence type="ECO:0000313" key="7">
    <source>
        <dbReference type="Proteomes" id="UP001378592"/>
    </source>
</evidence>
<gene>
    <name evidence="6" type="ORF">R5R35_009215</name>
</gene>
<comment type="similarity">
    <text evidence="1">Belongs to the small GTPase superfamily. Ras family.</text>
</comment>
<dbReference type="GO" id="GO:0005525">
    <property type="term" value="F:GTP binding"/>
    <property type="evidence" value="ECO:0007669"/>
    <property type="project" value="InterPro"/>
</dbReference>
<dbReference type="AlphaFoldDB" id="A0AAN9V567"/>
<dbReference type="EC" id="3.6.5.2" evidence="2"/>
<dbReference type="PROSITE" id="PS51421">
    <property type="entry name" value="RAS"/>
    <property type="match status" value="1"/>
</dbReference>
<dbReference type="EMBL" id="JAZDUA010000678">
    <property type="protein sequence ID" value="KAK7790003.1"/>
    <property type="molecule type" value="Genomic_DNA"/>
</dbReference>
<keyword evidence="3" id="KW-0378">Hydrolase</keyword>
<evidence type="ECO:0000313" key="6">
    <source>
        <dbReference type="EMBL" id="KAK7790003.1"/>
    </source>
</evidence>
<comment type="catalytic activity">
    <reaction evidence="4">
        <text>GTP + H2O = GDP + phosphate + H(+)</text>
        <dbReference type="Rhea" id="RHEA:19669"/>
        <dbReference type="ChEBI" id="CHEBI:15377"/>
        <dbReference type="ChEBI" id="CHEBI:15378"/>
        <dbReference type="ChEBI" id="CHEBI:37565"/>
        <dbReference type="ChEBI" id="CHEBI:43474"/>
        <dbReference type="ChEBI" id="CHEBI:58189"/>
        <dbReference type="EC" id="3.6.5.2"/>
    </reaction>
</comment>
<evidence type="ECO:0000256" key="2">
    <source>
        <dbReference type="ARBA" id="ARBA00011984"/>
    </source>
</evidence>
<dbReference type="Gene3D" id="3.40.50.300">
    <property type="entry name" value="P-loop containing nucleotide triphosphate hydrolases"/>
    <property type="match status" value="1"/>
</dbReference>
<evidence type="ECO:0000256" key="3">
    <source>
        <dbReference type="ARBA" id="ARBA00022801"/>
    </source>
</evidence>
<dbReference type="PANTHER" id="PTHR45704">
    <property type="entry name" value="RAS-LIKE FAMILY MEMBER 11"/>
    <property type="match status" value="1"/>
</dbReference>
<feature type="compositionally biased region" description="Low complexity" evidence="5">
    <location>
        <begin position="163"/>
        <end position="172"/>
    </location>
</feature>
<dbReference type="Proteomes" id="UP001378592">
    <property type="component" value="Unassembled WGS sequence"/>
</dbReference>